<feature type="domain" description="SLH" evidence="2">
    <location>
        <begin position="84"/>
        <end position="143"/>
    </location>
</feature>
<reference evidence="3" key="1">
    <citation type="submission" date="2016-01" db="EMBL/GenBank/DDBJ databases">
        <title>Complete genome of Planococcus kocurri type strain.</title>
        <authorList>
            <person name="See-Too W.S."/>
        </authorList>
    </citation>
    <scope>NUCLEOTIDE SEQUENCE [LARGE SCALE GENOMIC DNA]</scope>
    <source>
        <strain evidence="3">ATCC 43650</strain>
    </source>
</reference>
<protein>
    <recommendedName>
        <fullName evidence="2">SLH domain-containing protein</fullName>
    </recommendedName>
</protein>
<proteinExistence type="predicted"/>
<name>A0ABN4JSG4_9BACL</name>
<evidence type="ECO:0000256" key="1">
    <source>
        <dbReference type="SAM" id="SignalP"/>
    </source>
</evidence>
<evidence type="ECO:0000313" key="4">
    <source>
        <dbReference type="Proteomes" id="UP000065533"/>
    </source>
</evidence>
<keyword evidence="1" id="KW-0732">Signal</keyword>
<feature type="signal peptide" evidence="1">
    <location>
        <begin position="1"/>
        <end position="23"/>
    </location>
</feature>
<dbReference type="PROSITE" id="PS51272">
    <property type="entry name" value="SLH"/>
    <property type="match status" value="3"/>
</dbReference>
<evidence type="ECO:0000259" key="2">
    <source>
        <dbReference type="PROSITE" id="PS51272"/>
    </source>
</evidence>
<feature type="domain" description="SLH" evidence="2">
    <location>
        <begin position="20"/>
        <end position="83"/>
    </location>
</feature>
<dbReference type="PANTHER" id="PTHR43308">
    <property type="entry name" value="OUTER MEMBRANE PROTEIN ALPHA-RELATED"/>
    <property type="match status" value="1"/>
</dbReference>
<gene>
    <name evidence="3" type="ORF">AUO94_03940</name>
</gene>
<dbReference type="RefSeq" id="WP_058384521.1">
    <property type="nucleotide sequence ID" value="NZ_CP013661.2"/>
</dbReference>
<accession>A0ABN4JSG4</accession>
<feature type="chain" id="PRO_5046176649" description="SLH domain-containing protein" evidence="1">
    <location>
        <begin position="24"/>
        <end position="363"/>
    </location>
</feature>
<sequence length="363" mass="40584">MKKTLFLCSTVLALSLIATPALAASDVPENYRFHDEIDYLIGKKVITGYDDNTFRPDNVVTRAEAAIMIGKLKGLDGTQKATQFTDVSKSSKASGYIAAAQKAGYLNGYPDKTFRPDAKMTRGDMAIVLGNVFTTPLSTELNFKDVSSNMKAFESINKIVSYNIAVGYPDKTFRSLDAVTRGQFSAFLARGLEPVFKNDTHMENSYLRDKTKIYSYRLDDGTTLNSRYTEDSKLAATGESLGFLWENYTKDEDDIFYTENETDDMYAIGYPYSEYVVELVYPIQKGKVFNIDNPFAPKSKITGVNVTVKTGYKTFTNATEVTVPVDPSVKHDTGYKYYMVEGFGNVKTVDLDGKVFYELIKIQ</sequence>
<dbReference type="Pfam" id="PF00395">
    <property type="entry name" value="SLH"/>
    <property type="match status" value="3"/>
</dbReference>
<dbReference type="EMBL" id="CP013661">
    <property type="protein sequence ID" value="ALS77850.1"/>
    <property type="molecule type" value="Genomic_DNA"/>
</dbReference>
<keyword evidence="4" id="KW-1185">Reference proteome</keyword>
<organism evidence="3 4">
    <name type="scientific">Planococcus kocurii</name>
    <dbReference type="NCBI Taxonomy" id="1374"/>
    <lineage>
        <taxon>Bacteria</taxon>
        <taxon>Bacillati</taxon>
        <taxon>Bacillota</taxon>
        <taxon>Bacilli</taxon>
        <taxon>Bacillales</taxon>
        <taxon>Caryophanaceae</taxon>
        <taxon>Planococcus</taxon>
    </lineage>
</organism>
<dbReference type="Proteomes" id="UP000065533">
    <property type="component" value="Chromosome"/>
</dbReference>
<feature type="domain" description="SLH" evidence="2">
    <location>
        <begin position="144"/>
        <end position="202"/>
    </location>
</feature>
<dbReference type="InterPro" id="IPR051465">
    <property type="entry name" value="Cell_Envelope_Struct_Comp"/>
</dbReference>
<dbReference type="InterPro" id="IPR001119">
    <property type="entry name" value="SLH_dom"/>
</dbReference>
<dbReference type="PANTHER" id="PTHR43308:SF5">
    <property type="entry name" value="S-LAYER PROTEIN _ PEPTIDOGLYCAN ENDO-BETA-N-ACETYLGLUCOSAMINIDASE"/>
    <property type="match status" value="1"/>
</dbReference>
<evidence type="ECO:0000313" key="3">
    <source>
        <dbReference type="EMBL" id="ALS77850.1"/>
    </source>
</evidence>